<gene>
    <name evidence="3" type="ORF">Goshw_023353</name>
</gene>
<accession>A0A7J9LXS5</accession>
<dbReference type="AlphaFoldDB" id="A0A7J9LXS5"/>
<dbReference type="PANTHER" id="PTHR33223:SF8">
    <property type="entry name" value="OS04G0172440 PROTEIN"/>
    <property type="match status" value="1"/>
</dbReference>
<keyword evidence="4" id="KW-1185">Reference proteome</keyword>
<proteinExistence type="predicted"/>
<protein>
    <submittedName>
        <fullName evidence="3">Uncharacterized protein</fullName>
    </submittedName>
</protein>
<evidence type="ECO:0000313" key="3">
    <source>
        <dbReference type="EMBL" id="MBA0863594.1"/>
    </source>
</evidence>
<evidence type="ECO:0000256" key="2">
    <source>
        <dbReference type="SAM" id="MobiDB-lite"/>
    </source>
</evidence>
<dbReference type="PANTHER" id="PTHR33223">
    <property type="entry name" value="CCHC-TYPE DOMAIN-CONTAINING PROTEIN"/>
    <property type="match status" value="1"/>
</dbReference>
<dbReference type="Proteomes" id="UP000593576">
    <property type="component" value="Unassembled WGS sequence"/>
</dbReference>
<name>A0A7J9LXS5_GOSSC</name>
<reference evidence="3 4" key="1">
    <citation type="journal article" date="2019" name="Genome Biol. Evol.">
        <title>Insights into the evolution of the New World diploid cottons (Gossypium, subgenus Houzingenia) based on genome sequencing.</title>
        <authorList>
            <person name="Grover C.E."/>
            <person name="Arick M.A. 2nd"/>
            <person name="Thrash A."/>
            <person name="Conover J.L."/>
            <person name="Sanders W.S."/>
            <person name="Peterson D.G."/>
            <person name="Frelichowski J.E."/>
            <person name="Scheffler J.A."/>
            <person name="Scheffler B.E."/>
            <person name="Wendel J.F."/>
        </authorList>
    </citation>
    <scope>NUCLEOTIDE SEQUENCE [LARGE SCALE GENOMIC DNA]</scope>
    <source>
        <strain evidence="3">1</strain>
        <tissue evidence="3">Leaf</tissue>
    </source>
</reference>
<dbReference type="EMBL" id="JABFAF010000008">
    <property type="protein sequence ID" value="MBA0863594.1"/>
    <property type="molecule type" value="Genomic_DNA"/>
</dbReference>
<feature type="region of interest" description="Disordered" evidence="2">
    <location>
        <begin position="357"/>
        <end position="380"/>
    </location>
</feature>
<sequence length="380" mass="43933">MKRLAVGPMTTPEYNEWWVRRINGNIREPSHENKLEKKIEQMKEEKMNLRLDVDVQKLETLTVQADMLSVKYELELSWGQELASLLRKIRLQKEMQDQMQERLEKIQQDMMEKKLESQKNMVTQLTQLLAGGNDKGKDLIVNVEKGDNDGPLYPPGFTPPHVQPQAEVRPRRSSVTIRPQQFQVGTSMPMNFQTGLGFNPERTLPIPLSSISAMESSENYQGIDAKNLSLVLDLVLPHKFKMLEFEKYNGTSCPKAHVTMFCRRMTGYVNNDQLLIHCFQDSLIGVASKCRYGPYRITLRNMEKKPNESLKQYSQRWRELVVQVQPPLLEKEITMLFINTLKVLFITHMLGSGKIEAEESNQKAASKKKENEVNNMITYN</sequence>
<keyword evidence="1" id="KW-0175">Coiled coil</keyword>
<organism evidence="3 4">
    <name type="scientific">Gossypium schwendimanii</name>
    <name type="common">Cotton</name>
    <dbReference type="NCBI Taxonomy" id="34291"/>
    <lineage>
        <taxon>Eukaryota</taxon>
        <taxon>Viridiplantae</taxon>
        <taxon>Streptophyta</taxon>
        <taxon>Embryophyta</taxon>
        <taxon>Tracheophyta</taxon>
        <taxon>Spermatophyta</taxon>
        <taxon>Magnoliopsida</taxon>
        <taxon>eudicotyledons</taxon>
        <taxon>Gunneridae</taxon>
        <taxon>Pentapetalae</taxon>
        <taxon>rosids</taxon>
        <taxon>malvids</taxon>
        <taxon>Malvales</taxon>
        <taxon>Malvaceae</taxon>
        <taxon>Malvoideae</taxon>
        <taxon>Gossypium</taxon>
    </lineage>
</organism>
<feature type="compositionally biased region" description="Basic and acidic residues" evidence="2">
    <location>
        <begin position="357"/>
        <end position="372"/>
    </location>
</feature>
<evidence type="ECO:0000313" key="4">
    <source>
        <dbReference type="Proteomes" id="UP000593576"/>
    </source>
</evidence>
<evidence type="ECO:0000256" key="1">
    <source>
        <dbReference type="SAM" id="Coils"/>
    </source>
</evidence>
<feature type="coiled-coil region" evidence="1">
    <location>
        <begin position="32"/>
        <end position="116"/>
    </location>
</feature>
<dbReference type="OrthoDB" id="1002091at2759"/>
<comment type="caution">
    <text evidence="3">The sequence shown here is derived from an EMBL/GenBank/DDBJ whole genome shotgun (WGS) entry which is preliminary data.</text>
</comment>